<evidence type="ECO:0000313" key="5">
    <source>
        <dbReference type="Proteomes" id="UP000295058"/>
    </source>
</evidence>
<dbReference type="EMBL" id="NQJF01000012">
    <property type="protein sequence ID" value="OYD22875.1"/>
    <property type="molecule type" value="Genomic_DNA"/>
</dbReference>
<organism evidence="2 4">
    <name type="scientific">Oceanimonas baumannii</name>
    <dbReference type="NCBI Taxonomy" id="129578"/>
    <lineage>
        <taxon>Bacteria</taxon>
        <taxon>Pseudomonadati</taxon>
        <taxon>Pseudomonadota</taxon>
        <taxon>Gammaproteobacteria</taxon>
        <taxon>Aeromonadales</taxon>
        <taxon>Aeromonadaceae</taxon>
        <taxon>Oceanimonas</taxon>
    </lineage>
</organism>
<keyword evidence="1" id="KW-0472">Membrane</keyword>
<protein>
    <submittedName>
        <fullName evidence="3">Membrane protein</fullName>
    </submittedName>
</protein>
<accession>A0A235CGB2</accession>
<gene>
    <name evidence="2" type="ORF">B6S09_14145</name>
    <name evidence="3" type="ORF">LY04_03108</name>
</gene>
<reference evidence="3 5" key="2">
    <citation type="submission" date="2019-03" db="EMBL/GenBank/DDBJ databases">
        <title>Genomic Encyclopedia of Archaeal and Bacterial Type Strains, Phase II (KMG-II): from individual species to whole genera.</title>
        <authorList>
            <person name="Goeker M."/>
        </authorList>
    </citation>
    <scope>NUCLEOTIDE SEQUENCE [LARGE SCALE GENOMIC DNA]</scope>
    <source>
        <strain evidence="3 5">DSM 15594</strain>
    </source>
</reference>
<evidence type="ECO:0000256" key="1">
    <source>
        <dbReference type="SAM" id="Phobius"/>
    </source>
</evidence>
<name>A0A235CGB2_9GAMM</name>
<comment type="caution">
    <text evidence="2">The sequence shown here is derived from an EMBL/GenBank/DDBJ whole genome shotgun (WGS) entry which is preliminary data.</text>
</comment>
<keyword evidence="1" id="KW-1133">Transmembrane helix</keyword>
<feature type="transmembrane region" description="Helical" evidence="1">
    <location>
        <begin position="151"/>
        <end position="170"/>
    </location>
</feature>
<reference evidence="2 4" key="1">
    <citation type="submission" date="2017-08" db="EMBL/GenBank/DDBJ databases">
        <title>Draft Genome Sequence of the Marine Bacterium Oceanimonas baumannii ATCC 700832.</title>
        <authorList>
            <person name="Mcclelland W.D."/>
            <person name="Brennan M.A."/>
            <person name="Trachtenberg A.M."/>
            <person name="Maclea K.S."/>
        </authorList>
    </citation>
    <scope>NUCLEOTIDE SEQUENCE [LARGE SCALE GENOMIC DNA]</scope>
    <source>
        <strain evidence="2 4">ATCC 700832</strain>
    </source>
</reference>
<dbReference type="RefSeq" id="WP_094279146.1">
    <property type="nucleotide sequence ID" value="NZ_JBLWZI010000015.1"/>
</dbReference>
<keyword evidence="5" id="KW-1185">Reference proteome</keyword>
<evidence type="ECO:0000313" key="2">
    <source>
        <dbReference type="EMBL" id="OYD22875.1"/>
    </source>
</evidence>
<evidence type="ECO:0000313" key="4">
    <source>
        <dbReference type="Proteomes" id="UP000243640"/>
    </source>
</evidence>
<sequence>MGNLKLHFRKWHWPGLLAVLLLLLAARQWLALDELGHRWRGLPYQTSASALADFAELQALRSLSAEDSDAQQQLVTELSRSPLVLSARLYDGGGRLLADNNNGDNDDARVYVRPLYEQERIAGFLQLSLAGSALSGEQQTIWQAVYRHLGWLLPLTGALGALLTCVLLRLRRR</sequence>
<dbReference type="AlphaFoldDB" id="A0A235CGB2"/>
<dbReference type="Proteomes" id="UP000295058">
    <property type="component" value="Unassembled WGS sequence"/>
</dbReference>
<keyword evidence="1" id="KW-0812">Transmembrane</keyword>
<proteinExistence type="predicted"/>
<dbReference type="OrthoDB" id="5600730at2"/>
<evidence type="ECO:0000313" key="3">
    <source>
        <dbReference type="EMBL" id="TDW56305.1"/>
    </source>
</evidence>
<dbReference type="EMBL" id="SODO01000015">
    <property type="protein sequence ID" value="TDW56305.1"/>
    <property type="molecule type" value="Genomic_DNA"/>
</dbReference>
<dbReference type="Proteomes" id="UP000243640">
    <property type="component" value="Unassembled WGS sequence"/>
</dbReference>